<evidence type="ECO:0000313" key="1">
    <source>
        <dbReference type="EMBL" id="JAH30233.1"/>
    </source>
</evidence>
<sequence>MSNIRPRKTAGVRAKISRRAAVSTYVWRSHSSA</sequence>
<proteinExistence type="predicted"/>
<organism evidence="1">
    <name type="scientific">Anguilla anguilla</name>
    <name type="common">European freshwater eel</name>
    <name type="synonym">Muraena anguilla</name>
    <dbReference type="NCBI Taxonomy" id="7936"/>
    <lineage>
        <taxon>Eukaryota</taxon>
        <taxon>Metazoa</taxon>
        <taxon>Chordata</taxon>
        <taxon>Craniata</taxon>
        <taxon>Vertebrata</taxon>
        <taxon>Euteleostomi</taxon>
        <taxon>Actinopterygii</taxon>
        <taxon>Neopterygii</taxon>
        <taxon>Teleostei</taxon>
        <taxon>Anguilliformes</taxon>
        <taxon>Anguillidae</taxon>
        <taxon>Anguilla</taxon>
    </lineage>
</organism>
<reference evidence="1" key="1">
    <citation type="submission" date="2014-11" db="EMBL/GenBank/DDBJ databases">
        <authorList>
            <person name="Amaro Gonzalez C."/>
        </authorList>
    </citation>
    <scope>NUCLEOTIDE SEQUENCE</scope>
</reference>
<dbReference type="EMBL" id="GBXM01078344">
    <property type="protein sequence ID" value="JAH30233.1"/>
    <property type="molecule type" value="Transcribed_RNA"/>
</dbReference>
<dbReference type="AlphaFoldDB" id="A0A0E9RPG5"/>
<name>A0A0E9RPG5_ANGAN</name>
<accession>A0A0E9RPG5</accession>
<protein>
    <submittedName>
        <fullName evidence="1">Uncharacterized protein</fullName>
    </submittedName>
</protein>
<reference evidence="1" key="2">
    <citation type="journal article" date="2015" name="Fish Shellfish Immunol.">
        <title>Early steps in the European eel (Anguilla anguilla)-Vibrio vulnificus interaction in the gills: Role of the RtxA13 toxin.</title>
        <authorList>
            <person name="Callol A."/>
            <person name="Pajuelo D."/>
            <person name="Ebbesson L."/>
            <person name="Teles M."/>
            <person name="MacKenzie S."/>
            <person name="Amaro C."/>
        </authorList>
    </citation>
    <scope>NUCLEOTIDE SEQUENCE</scope>
</reference>